<keyword evidence="4 14" id="KW-0645">Protease</keyword>
<feature type="chain" id="PRO_5016409849" evidence="12">
    <location>
        <begin position="29"/>
        <end position="975"/>
    </location>
</feature>
<dbReference type="InterPro" id="IPR008757">
    <property type="entry name" value="Peptidase_M6-like_domain"/>
</dbReference>
<dbReference type="InterPro" id="IPR020008">
    <property type="entry name" value="GlyGly_CTERM"/>
</dbReference>
<protein>
    <submittedName>
        <fullName evidence="14">Putative Protease</fullName>
    </submittedName>
</protein>
<dbReference type="InterPro" id="IPR022409">
    <property type="entry name" value="PKD/Chitinase_dom"/>
</dbReference>
<dbReference type="NCBIfam" id="TIGR03296">
    <property type="entry name" value="M6dom_TIGR03296"/>
    <property type="match status" value="1"/>
</dbReference>
<keyword evidence="9" id="KW-0106">Calcium</keyword>
<keyword evidence="5" id="KW-0479">Metal-binding</keyword>
<dbReference type="SUPFAM" id="SSF55486">
    <property type="entry name" value="Metalloproteases ('zincins'), catalytic domain"/>
    <property type="match status" value="1"/>
</dbReference>
<dbReference type="GO" id="GO:0046872">
    <property type="term" value="F:metal ion binding"/>
    <property type="evidence" value="ECO:0007669"/>
    <property type="project" value="UniProtKB-KW"/>
</dbReference>
<keyword evidence="6 12" id="KW-0732">Signal</keyword>
<dbReference type="SMART" id="SM00089">
    <property type="entry name" value="PKD"/>
    <property type="match status" value="2"/>
</dbReference>
<evidence type="ECO:0000256" key="11">
    <source>
        <dbReference type="ARBA" id="ARBA00023049"/>
    </source>
</evidence>
<dbReference type="EMBL" id="LS483452">
    <property type="protein sequence ID" value="SQH74438.1"/>
    <property type="molecule type" value="Genomic_DNA"/>
</dbReference>
<dbReference type="GO" id="GO:0006508">
    <property type="term" value="P:proteolysis"/>
    <property type="evidence" value="ECO:0007669"/>
    <property type="project" value="UniProtKB-KW"/>
</dbReference>
<dbReference type="Pfam" id="PF20773">
    <property type="entry name" value="InhA-like_MAM"/>
    <property type="match status" value="1"/>
</dbReference>
<dbReference type="InterPro" id="IPR035986">
    <property type="entry name" value="PKD_dom_sf"/>
</dbReference>
<evidence type="ECO:0000256" key="4">
    <source>
        <dbReference type="ARBA" id="ARBA00022670"/>
    </source>
</evidence>
<dbReference type="InterPro" id="IPR048665">
    <property type="entry name" value="InhA-like_VEG"/>
</dbReference>
<dbReference type="InterPro" id="IPR000601">
    <property type="entry name" value="PKD_dom"/>
</dbReference>
<dbReference type="GO" id="GO:0008237">
    <property type="term" value="F:metallopeptidase activity"/>
    <property type="evidence" value="ECO:0007669"/>
    <property type="project" value="UniProtKB-KW"/>
</dbReference>
<keyword evidence="7" id="KW-0378">Hydrolase</keyword>
<dbReference type="CDD" id="cd00146">
    <property type="entry name" value="PKD"/>
    <property type="match status" value="2"/>
</dbReference>
<feature type="signal peptide" evidence="12">
    <location>
        <begin position="1"/>
        <end position="28"/>
    </location>
</feature>
<keyword evidence="3" id="KW-0964">Secreted</keyword>
<dbReference type="PANTHER" id="PTHR13062">
    <property type="entry name" value="COLLAGENASE"/>
    <property type="match status" value="1"/>
</dbReference>
<evidence type="ECO:0000256" key="9">
    <source>
        <dbReference type="ARBA" id="ARBA00022837"/>
    </source>
</evidence>
<comment type="cofactor">
    <cofactor evidence="1">
        <name>Zn(2+)</name>
        <dbReference type="ChEBI" id="CHEBI:29105"/>
    </cofactor>
</comment>
<comment type="subcellular location">
    <subcellularLocation>
        <location evidence="2">Secreted</location>
    </subcellularLocation>
</comment>
<dbReference type="InterPro" id="IPR013783">
    <property type="entry name" value="Ig-like_fold"/>
</dbReference>
<dbReference type="RefSeq" id="WP_231926387.1">
    <property type="nucleotide sequence ID" value="NZ_LS483452.1"/>
</dbReference>
<sequence>MRRLLSLTRFILFLSLVLSATASTSLFAKELDAQLALSSAKSSAELASATLADAGMINKERILYWLIKRGEVSADASEVDKRAAVDKFTHRAISFQSKGRLVEAQFDKARLKSLAQSKTLKRNSIAKMDNMLGTLADADITKTVKVLGILIDFPDLPFDDNRLSASDTSMFYPNYPVSHYQSMMFSTTGFTGPQGQILMTGRQYYQAESGERFNFTGNVKGWFTAANNAAFYGGNDADNNYDDMAVPELVKEAVTLALVNMSAAELASYDVEDPFDVDGDGNFDEPDGFIDHVMLFHSSIGEEAGGGVLGDDAIWSHRFFVYTGNTPGYTIPGTGKKVFGYTVQPIDAAAGVVVHEFGHDLGLPDEYDTSNTGDGSPVGSWSVMSSGSWTGSIAGTEPIGFSPYARSYLQDRYKGRWINELEVLLSSIGTSGLDVVINEAINHSLVNQISIPLPAATIPFKQPYGGSYQYYSGQGHLINNALSFEIDLPSSTPLTLTMKAHWNIEEDYDYAQVMVDGVVIAGNHTKASNTINTARDIISGNSGDILAAEGPNNWVDLEYDLSAYAGRANTQISIIYKTDQAVGDYGFVFDDLQISNGASVIYTDDAETPNTMMLNGFSRIDDERPGAARRYILQLRSHNGVDAGLDSHSYEPGVLIWLENFSYADNNSSTHPGAGLIGVIDADQNLIGTNASDTQVRDATFSMFVQSYYFGDNHLSSVSMFDDRQDYSAPTQPQSGIILPELGLTMEVIAQSADSSTATVRFNYGGETTPPPQVEELVANFGRIQNDITGSVVFIAEVTGGDGNYSYLWSFGVTGATSAEEMPTYVYQVSGSYTVNLTVTDGLGSSVMSAQTITVVLPVPPVAGFTFVTSDLSVTFTDTSTGGEGAMTYSWDFGDSQTSMAQSPSHTYASAGTYTVMMTVTDSLAVVSSRSMSVTVTPAVVTLPVTTTSGDSGGGSLGWLSLGLLALMGFRRSRH</sequence>
<evidence type="ECO:0000256" key="12">
    <source>
        <dbReference type="SAM" id="SignalP"/>
    </source>
</evidence>
<dbReference type="KEGG" id="sbk:SHEWBE_0449"/>
<dbReference type="SUPFAM" id="SSF49299">
    <property type="entry name" value="PKD domain"/>
    <property type="match status" value="2"/>
</dbReference>
<dbReference type="AlphaFoldDB" id="A0A330LXW8"/>
<dbReference type="Pfam" id="PF18911">
    <property type="entry name" value="PKD_4"/>
    <property type="match status" value="2"/>
</dbReference>
<keyword evidence="8" id="KW-0862">Zinc</keyword>
<keyword evidence="11" id="KW-0482">Metalloprotease</keyword>
<feature type="domain" description="PKD" evidence="13">
    <location>
        <begin position="857"/>
        <end position="943"/>
    </location>
</feature>
<dbReference type="Pfam" id="PF05547">
    <property type="entry name" value="Peptidase_M6"/>
    <property type="match status" value="1"/>
</dbReference>
<evidence type="ECO:0000256" key="5">
    <source>
        <dbReference type="ARBA" id="ARBA00022723"/>
    </source>
</evidence>
<dbReference type="NCBIfam" id="TIGR03501">
    <property type="entry name" value="GlyGly_CTERM"/>
    <property type="match status" value="1"/>
</dbReference>
<evidence type="ECO:0000256" key="10">
    <source>
        <dbReference type="ARBA" id="ARBA00023026"/>
    </source>
</evidence>
<accession>A0A330LXW8</accession>
<organism evidence="14 15">
    <name type="scientific">Shewanella benthica</name>
    <dbReference type="NCBI Taxonomy" id="43661"/>
    <lineage>
        <taxon>Bacteria</taxon>
        <taxon>Pseudomonadati</taxon>
        <taxon>Pseudomonadota</taxon>
        <taxon>Gammaproteobacteria</taxon>
        <taxon>Alteromonadales</taxon>
        <taxon>Shewanellaceae</taxon>
        <taxon>Shewanella</taxon>
    </lineage>
</organism>
<reference evidence="15" key="1">
    <citation type="submission" date="2018-06" db="EMBL/GenBank/DDBJ databases">
        <authorList>
            <person name="Cea G.-C."/>
            <person name="William W."/>
        </authorList>
    </citation>
    <scope>NUCLEOTIDE SEQUENCE [LARGE SCALE GENOMIC DNA]</scope>
    <source>
        <strain evidence="15">DB21MT-2</strain>
    </source>
</reference>
<keyword evidence="10" id="KW-0843">Virulence</keyword>
<name>A0A330LXW8_9GAMM</name>
<dbReference type="Gene3D" id="2.60.40.10">
    <property type="entry name" value="Immunoglobulins"/>
    <property type="match status" value="2"/>
</dbReference>
<evidence type="ECO:0000256" key="7">
    <source>
        <dbReference type="ARBA" id="ARBA00022801"/>
    </source>
</evidence>
<dbReference type="PROSITE" id="PS50093">
    <property type="entry name" value="PKD"/>
    <property type="match status" value="2"/>
</dbReference>
<evidence type="ECO:0000256" key="2">
    <source>
        <dbReference type="ARBA" id="ARBA00004613"/>
    </source>
</evidence>
<proteinExistence type="predicted"/>
<dbReference type="Pfam" id="PF20774">
    <property type="entry name" value="InhA-like_VEG"/>
    <property type="match status" value="1"/>
</dbReference>
<dbReference type="Proteomes" id="UP000250123">
    <property type="component" value="Chromosome SHEWBE"/>
</dbReference>
<gene>
    <name evidence="14" type="ORF">SHEWBE_0449</name>
</gene>
<evidence type="ECO:0000256" key="1">
    <source>
        <dbReference type="ARBA" id="ARBA00001947"/>
    </source>
</evidence>
<evidence type="ECO:0000313" key="15">
    <source>
        <dbReference type="Proteomes" id="UP000250123"/>
    </source>
</evidence>
<dbReference type="GO" id="GO:0005576">
    <property type="term" value="C:extracellular region"/>
    <property type="evidence" value="ECO:0007669"/>
    <property type="project" value="UniProtKB-SubCell"/>
</dbReference>
<feature type="domain" description="PKD" evidence="13">
    <location>
        <begin position="791"/>
        <end position="862"/>
    </location>
</feature>
<evidence type="ECO:0000259" key="13">
    <source>
        <dbReference type="PROSITE" id="PS50093"/>
    </source>
</evidence>
<evidence type="ECO:0000256" key="3">
    <source>
        <dbReference type="ARBA" id="ARBA00022525"/>
    </source>
</evidence>
<dbReference type="PANTHER" id="PTHR13062:SF12">
    <property type="entry name" value="ALPHA-2-MACROGLOBULIN DOMAIN-CONTAINING PROTEIN"/>
    <property type="match status" value="1"/>
</dbReference>
<evidence type="ECO:0000256" key="6">
    <source>
        <dbReference type="ARBA" id="ARBA00022729"/>
    </source>
</evidence>
<evidence type="ECO:0000313" key="14">
    <source>
        <dbReference type="EMBL" id="SQH74438.1"/>
    </source>
</evidence>
<evidence type="ECO:0000256" key="8">
    <source>
        <dbReference type="ARBA" id="ARBA00022833"/>
    </source>
</evidence>